<dbReference type="RefSeq" id="WP_215607494.1">
    <property type="nucleotide sequence ID" value="NZ_JADOES010000004.1"/>
</dbReference>
<accession>A0A947GFM1</accession>
<protein>
    <submittedName>
        <fullName evidence="4">DUF4347 domain-containing protein</fullName>
    </submittedName>
</protein>
<dbReference type="InterPro" id="IPR011044">
    <property type="entry name" value="Quino_amine_DH_bsu"/>
</dbReference>
<dbReference type="Gene3D" id="2.120.10.30">
    <property type="entry name" value="TolB, C-terminal domain"/>
    <property type="match status" value="2"/>
</dbReference>
<feature type="domain" description="DUF4114" evidence="2">
    <location>
        <begin position="898"/>
        <end position="961"/>
    </location>
</feature>
<feature type="region of interest" description="Disordered" evidence="1">
    <location>
        <begin position="652"/>
        <end position="686"/>
    </location>
</feature>
<dbReference type="InterPro" id="IPR011042">
    <property type="entry name" value="6-blade_b-propeller_TolB-like"/>
</dbReference>
<reference evidence="4" key="1">
    <citation type="submission" date="2020-11" db="EMBL/GenBank/DDBJ databases">
        <authorList>
            <person name="Konstantinou D."/>
            <person name="Gkelis S."/>
            <person name="Popin R."/>
            <person name="Fewer D."/>
            <person name="Sivonen K."/>
        </authorList>
    </citation>
    <scope>NUCLEOTIDE SEQUENCE</scope>
    <source>
        <strain evidence="4">TAU-MAC 1115</strain>
    </source>
</reference>
<evidence type="ECO:0000313" key="5">
    <source>
        <dbReference type="Proteomes" id="UP000717364"/>
    </source>
</evidence>
<reference evidence="4" key="2">
    <citation type="journal article" date="2021" name="Mar. Drugs">
        <title>Genome Reduction and Secondary Metabolism of the Marine Sponge-Associated Cyanobacterium Leptothoe.</title>
        <authorList>
            <person name="Konstantinou D."/>
            <person name="Popin R.V."/>
            <person name="Fewer D.P."/>
            <person name="Sivonen K."/>
            <person name="Gkelis S."/>
        </authorList>
    </citation>
    <scope>NUCLEOTIDE SEQUENCE</scope>
    <source>
        <strain evidence="4">TAU-MAC 1115</strain>
    </source>
</reference>
<evidence type="ECO:0000256" key="1">
    <source>
        <dbReference type="SAM" id="MobiDB-lite"/>
    </source>
</evidence>
<comment type="caution">
    <text evidence="4">The sequence shown here is derived from an EMBL/GenBank/DDBJ whole genome shotgun (WGS) entry which is preliminary data.</text>
</comment>
<feature type="domain" description="DUF4347" evidence="3">
    <location>
        <begin position="27"/>
        <end position="156"/>
    </location>
</feature>
<dbReference type="AlphaFoldDB" id="A0A947GFM1"/>
<dbReference type="SUPFAM" id="SSF50969">
    <property type="entry name" value="YVTN repeat-like/Quinoprotein amine dehydrogenase"/>
    <property type="match status" value="1"/>
</dbReference>
<name>A0A947GFM1_9CYAN</name>
<dbReference type="EMBL" id="JADOES010000004">
    <property type="protein sequence ID" value="MBT9314425.1"/>
    <property type="molecule type" value="Genomic_DNA"/>
</dbReference>
<sequence>MTSSMHTAKSDARQPLGQRVQIDETALAIFDSRVNDLPLLLAGLRPGVSAHVLDPDRDGIEQISELIQHRPTASLTLVAHGAPGELQLGSGHLELGNLEQYSHHLRNWFRTAEASQLTLLACHVAAGDAGMEFVEELSALTGTAVTAAATAVGNGQWPPVAAQTFRRTVLEQYTATLILTFKEEIKDGTLDGGSEAANRLFGTSGVTVSPDGTQVFVTSAVDAALTVFNRDQFGNLTFHQVIRDSFEVDELLGAFGVTVSPDGGQVFVASVGDHSLTVFSRDETGTLTQQQLLRDGRGEIEQLNGAIDVAITPDGQQVFVVSLVDSAITVLDRDASGNLTFRRTFTDGLGGADQLAGAAGVAVSPDGTQVFVTSHVDGAITVFDRDPSGNLTFRQAIKDGTGDVQSLFGASGVVVSPDGNQVYVASATDASLTVFDRDAAGALTFAQVIQDGDEGAQLFGGASDLFAGTGVANIPTINGFSGVTVSPDGNQVFVTSFADNAITVFDRDAVGRLTLNQVIQDQDGLNGADELAGAVGVAVSPDDDQVFVASITDSALTVFDRDLAPNLLSITRQTPVTTTTDADSLVFRITFDESIQAIDVADFSVTGGTTATVTEVRAVSPTEYDITVSGGDLASFNGTVGLDLAANQDITDPIGNNLPTEEPATDETYTLTNDGTTNPTSPAKLTPVSGLEITGLGDANTVRLLVDQVTIDQIGEILVFSVDSTSRTQIASFSILEGGQLPDSYAPTFSIDNGQVTEGQFLEFELVVNGVTRLATATAISETQISLDFGDGTQLTAETFTQTSTTNLLVGDATAIDLSGQTGIVNVEFTVYREASRANTVGFYSTDFADGSIRDALTGNMLRPGDAGYKDAALANQIDVQLSGENGQARTFSAGLTGGGFLGIFLVADGSNPATGEVFFSHAGANGNSHDHARLLGDNAFGFEDLNGLGDQDFNDTVVQFSIV</sequence>
<dbReference type="Pfam" id="PF14252">
    <property type="entry name" value="DUF4347"/>
    <property type="match status" value="1"/>
</dbReference>
<dbReference type="InterPro" id="IPR025193">
    <property type="entry name" value="DUF4114"/>
</dbReference>
<dbReference type="InterPro" id="IPR051200">
    <property type="entry name" value="Host-pathogen_enzymatic-act"/>
</dbReference>
<evidence type="ECO:0000259" key="2">
    <source>
        <dbReference type="Pfam" id="PF13448"/>
    </source>
</evidence>
<dbReference type="Gene3D" id="2.130.10.10">
    <property type="entry name" value="YVTN repeat-like/Quinoprotein amine dehydrogenase"/>
    <property type="match status" value="2"/>
</dbReference>
<dbReference type="SUPFAM" id="SSF82171">
    <property type="entry name" value="DPP6 N-terminal domain-like"/>
    <property type="match status" value="1"/>
</dbReference>
<feature type="compositionally biased region" description="Polar residues" evidence="1">
    <location>
        <begin position="667"/>
        <end position="683"/>
    </location>
</feature>
<dbReference type="PANTHER" id="PTHR47197:SF3">
    <property type="entry name" value="DIHYDRO-HEME D1 DEHYDROGENASE"/>
    <property type="match status" value="1"/>
</dbReference>
<keyword evidence="5" id="KW-1185">Reference proteome</keyword>
<gene>
    <name evidence="4" type="ORF">IXB50_03200</name>
</gene>
<dbReference type="Pfam" id="PF10282">
    <property type="entry name" value="Lactonase"/>
    <property type="match status" value="1"/>
</dbReference>
<dbReference type="Proteomes" id="UP000717364">
    <property type="component" value="Unassembled WGS sequence"/>
</dbReference>
<dbReference type="InterPro" id="IPR015943">
    <property type="entry name" value="WD40/YVTN_repeat-like_dom_sf"/>
</dbReference>
<dbReference type="InterPro" id="IPR001680">
    <property type="entry name" value="WD40_rpt"/>
</dbReference>
<evidence type="ECO:0000313" key="4">
    <source>
        <dbReference type="EMBL" id="MBT9314425.1"/>
    </source>
</evidence>
<evidence type="ECO:0000259" key="3">
    <source>
        <dbReference type="Pfam" id="PF14252"/>
    </source>
</evidence>
<dbReference type="Pfam" id="PF13448">
    <property type="entry name" value="DUF4114"/>
    <property type="match status" value="1"/>
</dbReference>
<proteinExistence type="predicted"/>
<organism evidence="4 5">
    <name type="scientific">Leptothoe spongobia TAU-MAC 1115</name>
    <dbReference type="NCBI Taxonomy" id="1967444"/>
    <lineage>
        <taxon>Bacteria</taxon>
        <taxon>Bacillati</taxon>
        <taxon>Cyanobacteriota</taxon>
        <taxon>Cyanophyceae</taxon>
        <taxon>Nodosilineales</taxon>
        <taxon>Cymatolegaceae</taxon>
        <taxon>Leptothoe</taxon>
        <taxon>Leptothoe spongobia</taxon>
    </lineage>
</organism>
<dbReference type="SMART" id="SM00320">
    <property type="entry name" value="WD40"/>
    <property type="match status" value="7"/>
</dbReference>
<dbReference type="PANTHER" id="PTHR47197">
    <property type="entry name" value="PROTEIN NIRF"/>
    <property type="match status" value="1"/>
</dbReference>
<dbReference type="InterPro" id="IPR019405">
    <property type="entry name" value="Lactonase_7-beta_prop"/>
</dbReference>
<dbReference type="InterPro" id="IPR025592">
    <property type="entry name" value="DUF4347"/>
</dbReference>